<accession>A0AAE1AMY3</accession>
<reference evidence="1" key="1">
    <citation type="journal article" date="2023" name="G3 (Bethesda)">
        <title>A reference genome for the long-term kleptoplast-retaining sea slug Elysia crispata morphotype clarki.</title>
        <authorList>
            <person name="Eastman K.E."/>
            <person name="Pendleton A.L."/>
            <person name="Shaikh M.A."/>
            <person name="Suttiyut T."/>
            <person name="Ogas R."/>
            <person name="Tomko P."/>
            <person name="Gavelis G."/>
            <person name="Widhalm J.R."/>
            <person name="Wisecaver J.H."/>
        </authorList>
    </citation>
    <scope>NUCLEOTIDE SEQUENCE</scope>
    <source>
        <strain evidence="1">ECLA1</strain>
    </source>
</reference>
<keyword evidence="2" id="KW-1185">Reference proteome</keyword>
<dbReference type="AlphaFoldDB" id="A0AAE1AMY3"/>
<protein>
    <submittedName>
        <fullName evidence="1">Uncharacterized protein</fullName>
    </submittedName>
</protein>
<organism evidence="1 2">
    <name type="scientific">Elysia crispata</name>
    <name type="common">lettuce slug</name>
    <dbReference type="NCBI Taxonomy" id="231223"/>
    <lineage>
        <taxon>Eukaryota</taxon>
        <taxon>Metazoa</taxon>
        <taxon>Spiralia</taxon>
        <taxon>Lophotrochozoa</taxon>
        <taxon>Mollusca</taxon>
        <taxon>Gastropoda</taxon>
        <taxon>Heterobranchia</taxon>
        <taxon>Euthyneura</taxon>
        <taxon>Panpulmonata</taxon>
        <taxon>Sacoglossa</taxon>
        <taxon>Placobranchoidea</taxon>
        <taxon>Plakobranchidae</taxon>
        <taxon>Elysia</taxon>
    </lineage>
</organism>
<gene>
    <name evidence="1" type="ORF">RRG08_056567</name>
</gene>
<name>A0AAE1AMY3_9GAST</name>
<sequence>MAVTSVERGRALTTSGTPERRHEVLVVLLQVIGASLCLDCCRFQETWGLQMLHVVFPVIERGKVTLVPP</sequence>
<proteinExistence type="predicted"/>
<dbReference type="Proteomes" id="UP001283361">
    <property type="component" value="Unassembled WGS sequence"/>
</dbReference>
<evidence type="ECO:0000313" key="2">
    <source>
        <dbReference type="Proteomes" id="UP001283361"/>
    </source>
</evidence>
<dbReference type="EMBL" id="JAWDGP010001573">
    <property type="protein sequence ID" value="KAK3790136.1"/>
    <property type="molecule type" value="Genomic_DNA"/>
</dbReference>
<comment type="caution">
    <text evidence="1">The sequence shown here is derived from an EMBL/GenBank/DDBJ whole genome shotgun (WGS) entry which is preliminary data.</text>
</comment>
<evidence type="ECO:0000313" key="1">
    <source>
        <dbReference type="EMBL" id="KAK3790136.1"/>
    </source>
</evidence>